<dbReference type="eggNOG" id="COG2963">
    <property type="taxonomic scope" value="Bacteria"/>
</dbReference>
<dbReference type="RefSeq" id="WP_005876846.1">
    <property type="nucleotide sequence ID" value="NZ_CABMNL010000001.1"/>
</dbReference>
<feature type="region of interest" description="Disordered" evidence="1">
    <location>
        <begin position="189"/>
        <end position="216"/>
    </location>
</feature>
<evidence type="ECO:0000256" key="1">
    <source>
        <dbReference type="SAM" id="MobiDB-lite"/>
    </source>
</evidence>
<sequence>MTGLKIDEELRSYIPKLSDEEYTLLEESILSDGCRDPIVTWSGLILDGHNRYEICCKHNKPYATIEKNGLKTKDDVKIWMIRNQMGRRNLTDFQRTELALRLKPLLEKKAKENQNSGLETSGKRHEGKVLQNSAKPIERINTTEEIAKSAGVSRDTVQKVQKVLSKAEPEIIEKARSGEISINAAAKTVTPPKPVSPQDSDMGNPISEPADEVTAEQPEKIIDPEPAGEITGSVNLDDAFSDGPTLEELIDETQRENEQLHRKIESLTKDDKDAEIVRLQDLNFALSRQIDTLTAEVGAAKNQARYVTSKLREIGKIVETEDWSEIVSAVRRLKS</sequence>
<keyword evidence="3" id="KW-1185">Reference proteome</keyword>
<gene>
    <name evidence="2" type="ORF">OFAG_00835</name>
</gene>
<accession>C3X396</accession>
<reference evidence="2" key="1">
    <citation type="submission" date="2011-10" db="EMBL/GenBank/DDBJ databases">
        <title>The Genome Sequence of Oxalobacter formigenes HOxBLS.</title>
        <authorList>
            <consortium name="The Broad Institute Genome Sequencing Platform"/>
            <person name="Earl A."/>
            <person name="Ward D."/>
            <person name="Feldgarden M."/>
            <person name="Gevers D."/>
            <person name="Allison M.J."/>
            <person name="Humphrey S."/>
            <person name="Young S.K."/>
            <person name="Zeng Q."/>
            <person name="Gargeya S."/>
            <person name="Fitzgerald M."/>
            <person name="Haas B."/>
            <person name="Abouelleil A."/>
            <person name="Alvarado L."/>
            <person name="Arachchi H.M."/>
            <person name="Berlin A."/>
            <person name="Brown A."/>
            <person name="Chapman S.B."/>
            <person name="Chen Z."/>
            <person name="Dunbar C."/>
            <person name="Freedman E."/>
            <person name="Gearin G."/>
            <person name="Goldberg J."/>
            <person name="Griggs A."/>
            <person name="Gujja S."/>
            <person name="Heiman D."/>
            <person name="Howarth C."/>
            <person name="Larson L."/>
            <person name="Lui A."/>
            <person name="MacDonald P.J.P."/>
            <person name="Montmayeur A."/>
            <person name="Murphy C."/>
            <person name="Neiman D."/>
            <person name="Pearson M."/>
            <person name="Priest M."/>
            <person name="Roberts A."/>
            <person name="Saif S."/>
            <person name="Shea T."/>
            <person name="Shenoy N."/>
            <person name="Sisk P."/>
            <person name="Stolte C."/>
            <person name="Sykes S."/>
            <person name="Wortman J."/>
            <person name="Nusbaum C."/>
            <person name="Birren B."/>
        </authorList>
    </citation>
    <scope>NUCLEOTIDE SEQUENCE [LARGE SCALE GENOMIC DNA]</scope>
    <source>
        <strain evidence="2">HOxBLS</strain>
    </source>
</reference>
<dbReference type="Proteomes" id="UP000003973">
    <property type="component" value="Unassembled WGS sequence"/>
</dbReference>
<proteinExistence type="predicted"/>
<dbReference type="AlphaFoldDB" id="C3X396"/>
<dbReference type="InterPro" id="IPR036086">
    <property type="entry name" value="ParB/Sulfiredoxin_sf"/>
</dbReference>
<dbReference type="HOGENOM" id="CLU_975960_0_0_4"/>
<dbReference type="EMBL" id="ACDP02000023">
    <property type="protein sequence ID" value="EEO27682.1"/>
    <property type="molecule type" value="Genomic_DNA"/>
</dbReference>
<comment type="caution">
    <text evidence="2">The sequence shown here is derived from an EMBL/GenBank/DDBJ whole genome shotgun (WGS) entry which is preliminary data.</text>
</comment>
<evidence type="ECO:0000313" key="3">
    <source>
        <dbReference type="Proteomes" id="UP000003973"/>
    </source>
</evidence>
<evidence type="ECO:0000313" key="2">
    <source>
        <dbReference type="EMBL" id="EEO27682.1"/>
    </source>
</evidence>
<organism evidence="2 3">
    <name type="scientific">Oxalobacter paraformigenes</name>
    <dbReference type="NCBI Taxonomy" id="556268"/>
    <lineage>
        <taxon>Bacteria</taxon>
        <taxon>Pseudomonadati</taxon>
        <taxon>Pseudomonadota</taxon>
        <taxon>Betaproteobacteria</taxon>
        <taxon>Burkholderiales</taxon>
        <taxon>Oxalobacteraceae</taxon>
        <taxon>Oxalobacter</taxon>
    </lineage>
</organism>
<evidence type="ECO:0008006" key="4">
    <source>
        <dbReference type="Google" id="ProtNLM"/>
    </source>
</evidence>
<dbReference type="SUPFAM" id="SSF110849">
    <property type="entry name" value="ParB/Sulfiredoxin"/>
    <property type="match status" value="1"/>
</dbReference>
<name>C3X396_9BURK</name>
<protein>
    <recommendedName>
        <fullName evidence="4">Plasmid replication/partition related protein</fullName>
    </recommendedName>
</protein>